<keyword evidence="2" id="KW-1277">Toxin-antitoxin system</keyword>
<proteinExistence type="inferred from homology"/>
<keyword evidence="10" id="KW-1185">Reference proteome</keyword>
<dbReference type="Gene3D" id="3.40.50.1010">
    <property type="entry name" value="5'-nuclease"/>
    <property type="match status" value="1"/>
</dbReference>
<dbReference type="InterPro" id="IPR002716">
    <property type="entry name" value="PIN_dom"/>
</dbReference>
<keyword evidence="4" id="KW-0479">Metal-binding</keyword>
<dbReference type="EMBL" id="CP150886">
    <property type="protein sequence ID" value="WZB87756.1"/>
    <property type="molecule type" value="Genomic_DNA"/>
</dbReference>
<protein>
    <submittedName>
        <fullName evidence="9">Type II toxin-antitoxin system VapC family toxin</fullName>
    </submittedName>
</protein>
<comment type="cofactor">
    <cofactor evidence="1">
        <name>Mg(2+)</name>
        <dbReference type="ChEBI" id="CHEBI:18420"/>
    </cofactor>
</comment>
<evidence type="ECO:0000256" key="6">
    <source>
        <dbReference type="ARBA" id="ARBA00022842"/>
    </source>
</evidence>
<evidence type="ECO:0000313" key="10">
    <source>
        <dbReference type="Proteomes" id="UP001483337"/>
    </source>
</evidence>
<keyword evidence="5" id="KW-0378">Hydrolase</keyword>
<accession>A0ABZ2UQV3</accession>
<gene>
    <name evidence="9" type="ORF">WJM97_20750</name>
</gene>
<evidence type="ECO:0000256" key="5">
    <source>
        <dbReference type="ARBA" id="ARBA00022801"/>
    </source>
</evidence>
<organism evidence="9 10">
    <name type="scientific">Okeanomitos corallinicola TIOX110</name>
    <dbReference type="NCBI Taxonomy" id="3133117"/>
    <lineage>
        <taxon>Bacteria</taxon>
        <taxon>Bacillati</taxon>
        <taxon>Cyanobacteriota</taxon>
        <taxon>Cyanophyceae</taxon>
        <taxon>Nostocales</taxon>
        <taxon>Aphanizomenonaceae</taxon>
        <taxon>Okeanomitos</taxon>
    </lineage>
</organism>
<keyword evidence="6" id="KW-0460">Magnesium</keyword>
<evidence type="ECO:0000256" key="3">
    <source>
        <dbReference type="ARBA" id="ARBA00022722"/>
    </source>
</evidence>
<evidence type="ECO:0000256" key="2">
    <source>
        <dbReference type="ARBA" id="ARBA00022649"/>
    </source>
</evidence>
<dbReference type="InterPro" id="IPR050556">
    <property type="entry name" value="Type_II_TA_system_RNase"/>
</dbReference>
<comment type="similarity">
    <text evidence="7">Belongs to the PINc/VapC protein family.</text>
</comment>
<dbReference type="InterPro" id="IPR029060">
    <property type="entry name" value="PIN-like_dom_sf"/>
</dbReference>
<evidence type="ECO:0000259" key="8">
    <source>
        <dbReference type="Pfam" id="PF01850"/>
    </source>
</evidence>
<sequence length="134" mass="14917">MSILLLDTNVVSYLFKGDTRAGEYAPILQGNRLAISFITVAELYEWAAIKQWGERRLTQLEAILASYLVIPVDVETCRIWGTIRAQQRAAGTTIASQDGWIAATAIRHTLPLVTHNPSDFQNIPNLRIISVINP</sequence>
<dbReference type="Proteomes" id="UP001483337">
    <property type="component" value="Chromosome"/>
</dbReference>
<feature type="domain" description="PIN" evidence="8">
    <location>
        <begin position="5"/>
        <end position="124"/>
    </location>
</feature>
<keyword evidence="3" id="KW-0540">Nuclease</keyword>
<evidence type="ECO:0000256" key="7">
    <source>
        <dbReference type="ARBA" id="ARBA00038093"/>
    </source>
</evidence>
<dbReference type="CDD" id="cd18749">
    <property type="entry name" value="PIN_VapC4-5_FitB-like"/>
    <property type="match status" value="1"/>
</dbReference>
<name>A0ABZ2UQV3_9CYAN</name>
<dbReference type="Pfam" id="PF01850">
    <property type="entry name" value="PIN"/>
    <property type="match status" value="1"/>
</dbReference>
<evidence type="ECO:0000313" key="9">
    <source>
        <dbReference type="EMBL" id="WZB87756.1"/>
    </source>
</evidence>
<dbReference type="PANTHER" id="PTHR33653:SF1">
    <property type="entry name" value="RIBONUCLEASE VAPC2"/>
    <property type="match status" value="1"/>
</dbReference>
<evidence type="ECO:0000256" key="4">
    <source>
        <dbReference type="ARBA" id="ARBA00022723"/>
    </source>
</evidence>
<evidence type="ECO:0000256" key="1">
    <source>
        <dbReference type="ARBA" id="ARBA00001946"/>
    </source>
</evidence>
<reference evidence="9 10" key="1">
    <citation type="submission" date="2024-04" db="EMBL/GenBank/DDBJ databases">
        <title>Okeanomitos corallinicola gen. &amp; sp. nov. (Nostocales, Cyanobacteria), a new toxic marine heterocyst-forming cyanobacterium from a coral reef.</title>
        <authorList>
            <person name="Li H."/>
            <person name="Li R."/>
            <person name="Kang J."/>
            <person name="Hii K.S."/>
            <person name="Mohamed H.F."/>
            <person name="Xu X."/>
            <person name="Luo Z."/>
        </authorList>
    </citation>
    <scope>NUCLEOTIDE SEQUENCE [LARGE SCALE GENOMIC DNA]</scope>
    <source>
        <strain evidence="9 10">TIOX110</strain>
    </source>
</reference>
<dbReference type="RefSeq" id="WP_353930668.1">
    <property type="nucleotide sequence ID" value="NZ_CP150886.1"/>
</dbReference>
<dbReference type="PANTHER" id="PTHR33653">
    <property type="entry name" value="RIBONUCLEASE VAPC2"/>
    <property type="match status" value="1"/>
</dbReference>
<dbReference type="SUPFAM" id="SSF88723">
    <property type="entry name" value="PIN domain-like"/>
    <property type="match status" value="1"/>
</dbReference>